<evidence type="ECO:0000313" key="3">
    <source>
        <dbReference type="Proteomes" id="UP001597018"/>
    </source>
</evidence>
<evidence type="ECO:0000313" key="2">
    <source>
        <dbReference type="EMBL" id="MFD0923185.1"/>
    </source>
</evidence>
<comment type="caution">
    <text evidence="2">The sequence shown here is derived from an EMBL/GenBank/DDBJ whole genome shotgun (WGS) entry which is preliminary data.</text>
</comment>
<dbReference type="InterPro" id="IPR005532">
    <property type="entry name" value="SUMF_dom"/>
</dbReference>
<gene>
    <name evidence="2" type="ORF">ACFQ16_25860</name>
</gene>
<evidence type="ECO:0000259" key="1">
    <source>
        <dbReference type="Pfam" id="PF03781"/>
    </source>
</evidence>
<protein>
    <submittedName>
        <fullName evidence="2">Formylglycine-generating enzyme family protein</fullName>
    </submittedName>
</protein>
<name>A0ABW3FYC5_9PSEU</name>
<dbReference type="SUPFAM" id="SSF56436">
    <property type="entry name" value="C-type lectin-like"/>
    <property type="match status" value="1"/>
</dbReference>
<reference evidence="3" key="1">
    <citation type="journal article" date="2019" name="Int. J. Syst. Evol. Microbiol.">
        <title>The Global Catalogue of Microorganisms (GCM) 10K type strain sequencing project: providing services to taxonomists for standard genome sequencing and annotation.</title>
        <authorList>
            <consortium name="The Broad Institute Genomics Platform"/>
            <consortium name="The Broad Institute Genome Sequencing Center for Infectious Disease"/>
            <person name="Wu L."/>
            <person name="Ma J."/>
        </authorList>
    </citation>
    <scope>NUCLEOTIDE SEQUENCE [LARGE SCALE GENOMIC DNA]</scope>
    <source>
        <strain evidence="3">CCUG 56401</strain>
    </source>
</reference>
<dbReference type="Proteomes" id="UP001597018">
    <property type="component" value="Unassembled WGS sequence"/>
</dbReference>
<feature type="domain" description="Sulfatase-modifying factor enzyme-like" evidence="1">
    <location>
        <begin position="37"/>
        <end position="187"/>
    </location>
</feature>
<dbReference type="PANTHER" id="PTHR23150">
    <property type="entry name" value="SULFATASE MODIFYING FACTOR 1, 2"/>
    <property type="match status" value="1"/>
</dbReference>
<keyword evidence="3" id="KW-1185">Reference proteome</keyword>
<dbReference type="RefSeq" id="WP_345601318.1">
    <property type="nucleotide sequence ID" value="NZ_BAABLT010000032.1"/>
</dbReference>
<dbReference type="Gene3D" id="3.90.1580.10">
    <property type="entry name" value="paralog of FGE (formylglycine-generating enzyme)"/>
    <property type="match status" value="1"/>
</dbReference>
<sequence>MGEAVEIEWIEIRGGTCLFGDQARPITVRTLLWTRTPVTAAQYTDDHSCERPQHPITNVDHQMAEEFAARLGGRLPRSVEWEWMASGPDRRFWPWGNETWRPELANLRDSRWERTTPVAAHEEGRTPDGMLDVAGNVWEWTGSSTMGDGFVIRGGSYDSPPLYARCTFLNSAPAELRSPGIGFRVVREQ</sequence>
<dbReference type="InterPro" id="IPR016187">
    <property type="entry name" value="CTDL_fold"/>
</dbReference>
<dbReference type="InterPro" id="IPR051043">
    <property type="entry name" value="Sulfatase_Mod_Factor_Kinase"/>
</dbReference>
<dbReference type="PANTHER" id="PTHR23150:SF19">
    <property type="entry name" value="FORMYLGLYCINE-GENERATING ENZYME"/>
    <property type="match status" value="1"/>
</dbReference>
<organism evidence="2 3">
    <name type="scientific">Saccharopolyspora rosea</name>
    <dbReference type="NCBI Taxonomy" id="524884"/>
    <lineage>
        <taxon>Bacteria</taxon>
        <taxon>Bacillati</taxon>
        <taxon>Actinomycetota</taxon>
        <taxon>Actinomycetes</taxon>
        <taxon>Pseudonocardiales</taxon>
        <taxon>Pseudonocardiaceae</taxon>
        <taxon>Saccharopolyspora</taxon>
    </lineage>
</organism>
<dbReference type="Pfam" id="PF03781">
    <property type="entry name" value="FGE-sulfatase"/>
    <property type="match status" value="1"/>
</dbReference>
<dbReference type="EMBL" id="JBHTIW010000030">
    <property type="protein sequence ID" value="MFD0923185.1"/>
    <property type="molecule type" value="Genomic_DNA"/>
</dbReference>
<proteinExistence type="predicted"/>
<accession>A0ABW3FYC5</accession>
<dbReference type="InterPro" id="IPR042095">
    <property type="entry name" value="SUMF_sf"/>
</dbReference>